<evidence type="ECO:0000259" key="2">
    <source>
        <dbReference type="SMART" id="SM00849"/>
    </source>
</evidence>
<dbReference type="EMBL" id="LHPF02000001">
    <property type="protein sequence ID" value="PSC76063.1"/>
    <property type="molecule type" value="Genomic_DNA"/>
</dbReference>
<dbReference type="SMART" id="SM00857">
    <property type="entry name" value="Resolvase"/>
    <property type="match status" value="1"/>
</dbReference>
<keyword evidence="5" id="KW-1185">Reference proteome</keyword>
<dbReference type="Proteomes" id="UP000239649">
    <property type="component" value="Unassembled WGS sequence"/>
</dbReference>
<comment type="caution">
    <text evidence="4">The sequence shown here is derived from an EMBL/GenBank/DDBJ whole genome shotgun (WGS) entry which is preliminary data.</text>
</comment>
<feature type="region of interest" description="Disordered" evidence="1">
    <location>
        <begin position="1"/>
        <end position="22"/>
    </location>
</feature>
<dbReference type="InterPro" id="IPR050855">
    <property type="entry name" value="NDM-1-like"/>
</dbReference>
<dbReference type="SMART" id="SM00849">
    <property type="entry name" value="Lactamase_B"/>
    <property type="match status" value="1"/>
</dbReference>
<reference evidence="4 5" key="1">
    <citation type="journal article" date="2018" name="Plant J.">
        <title>Genome sequences of Chlorella sorokiniana UTEX 1602 and Micractinium conductrix SAG 241.80: implications to maltose excretion by a green alga.</title>
        <authorList>
            <person name="Arriola M.B."/>
            <person name="Velmurugan N."/>
            <person name="Zhang Y."/>
            <person name="Plunkett M.H."/>
            <person name="Hondzo H."/>
            <person name="Barney B.M."/>
        </authorList>
    </citation>
    <scope>NUCLEOTIDE SEQUENCE [LARGE SCALE GENOMIC DNA]</scope>
    <source>
        <strain evidence="4 5">SAG 241.80</strain>
    </source>
</reference>
<dbReference type="SUPFAM" id="SSF53041">
    <property type="entry name" value="Resolvase-like"/>
    <property type="match status" value="1"/>
</dbReference>
<dbReference type="PANTHER" id="PTHR42951:SF17">
    <property type="entry name" value="METALLO-BETA-LACTAMASE DOMAIN-CONTAINING PROTEIN"/>
    <property type="match status" value="1"/>
</dbReference>
<feature type="domain" description="Resolvase/invertase-type recombinase catalytic" evidence="3">
    <location>
        <begin position="607"/>
        <end position="766"/>
    </location>
</feature>
<evidence type="ECO:0000256" key="1">
    <source>
        <dbReference type="SAM" id="MobiDB-lite"/>
    </source>
</evidence>
<protein>
    <submittedName>
        <fullName evidence="4">MBL fold metallo-hydrolase</fullName>
    </submittedName>
</protein>
<dbReference type="Gene3D" id="3.60.15.10">
    <property type="entry name" value="Ribonuclease Z/Hydroxyacylglutathione hydrolase-like"/>
    <property type="match status" value="1"/>
</dbReference>
<accession>A0A2P6VPN6</accession>
<dbReference type="InterPro" id="IPR001279">
    <property type="entry name" value="Metallo-B-lactamas"/>
</dbReference>
<name>A0A2P6VPN6_9CHLO</name>
<evidence type="ECO:0000313" key="4">
    <source>
        <dbReference type="EMBL" id="PSC76063.1"/>
    </source>
</evidence>
<dbReference type="Pfam" id="PF00753">
    <property type="entry name" value="Lactamase_B"/>
    <property type="match status" value="1"/>
</dbReference>
<feature type="region of interest" description="Disordered" evidence="1">
    <location>
        <begin position="1523"/>
        <end position="1548"/>
    </location>
</feature>
<feature type="domain" description="Metallo-beta-lactamase" evidence="2">
    <location>
        <begin position="1017"/>
        <end position="1227"/>
    </location>
</feature>
<feature type="compositionally biased region" description="Gly residues" evidence="1">
    <location>
        <begin position="546"/>
        <end position="559"/>
    </location>
</feature>
<evidence type="ECO:0000259" key="3">
    <source>
        <dbReference type="SMART" id="SM00857"/>
    </source>
</evidence>
<dbReference type="GO" id="GO:0000150">
    <property type="term" value="F:DNA strand exchange activity"/>
    <property type="evidence" value="ECO:0007669"/>
    <property type="project" value="InterPro"/>
</dbReference>
<dbReference type="InterPro" id="IPR036162">
    <property type="entry name" value="Resolvase-like_N_sf"/>
</dbReference>
<dbReference type="SUPFAM" id="SSF56281">
    <property type="entry name" value="Metallo-hydrolase/oxidoreductase"/>
    <property type="match status" value="1"/>
</dbReference>
<gene>
    <name evidence="4" type="primary">g763</name>
    <name evidence="4" type="ORF">C2E20_0763</name>
</gene>
<dbReference type="OrthoDB" id="529273at2759"/>
<dbReference type="GO" id="GO:0003677">
    <property type="term" value="F:DNA binding"/>
    <property type="evidence" value="ECO:0007669"/>
    <property type="project" value="InterPro"/>
</dbReference>
<feature type="region of interest" description="Disordered" evidence="1">
    <location>
        <begin position="1413"/>
        <end position="1447"/>
    </location>
</feature>
<feature type="region of interest" description="Disordered" evidence="1">
    <location>
        <begin position="545"/>
        <end position="565"/>
    </location>
</feature>
<dbReference type="PANTHER" id="PTHR42951">
    <property type="entry name" value="METALLO-BETA-LACTAMASE DOMAIN-CONTAINING"/>
    <property type="match status" value="1"/>
</dbReference>
<dbReference type="Gene3D" id="3.40.50.1390">
    <property type="entry name" value="Resolvase, N-terminal catalytic domain"/>
    <property type="match status" value="1"/>
</dbReference>
<dbReference type="InterPro" id="IPR036866">
    <property type="entry name" value="RibonucZ/Hydroxyglut_hydro"/>
</dbReference>
<organism evidence="4 5">
    <name type="scientific">Micractinium conductrix</name>
    <dbReference type="NCBI Taxonomy" id="554055"/>
    <lineage>
        <taxon>Eukaryota</taxon>
        <taxon>Viridiplantae</taxon>
        <taxon>Chlorophyta</taxon>
        <taxon>core chlorophytes</taxon>
        <taxon>Trebouxiophyceae</taxon>
        <taxon>Chlorellales</taxon>
        <taxon>Chlorellaceae</taxon>
        <taxon>Chlorella clade</taxon>
        <taxon>Micractinium</taxon>
    </lineage>
</organism>
<evidence type="ECO:0000313" key="5">
    <source>
        <dbReference type="Proteomes" id="UP000239649"/>
    </source>
</evidence>
<feature type="region of interest" description="Disordered" evidence="1">
    <location>
        <begin position="881"/>
        <end position="901"/>
    </location>
</feature>
<dbReference type="GO" id="GO:0016787">
    <property type="term" value="F:hydrolase activity"/>
    <property type="evidence" value="ECO:0007669"/>
    <property type="project" value="UniProtKB-KW"/>
</dbReference>
<proteinExistence type="predicted"/>
<sequence>MEPWGDAEVAEGAEPPPAPTEAELPGQHTRLAAVAAAAAGGGELHPLTHNLLNSGGLYAHLGVCASSISLSDGAAAPEEEAAQAAAALSTAGVLYAAPPEACGQAVTWVSSACKVAEGARARASAPLRPRHGWAAASGAELRLQASAAHLPLANAVVILHRGQVLASLDAQPGTPLAAVQRAAAAWAELHDFAKQRGVASPGQLCGALHAGDTLASLASQLVLLPLADQGGFPALGLYTTCVVLTAAASSPAAAAALAQLSLPGQAWRWVQEHATQHAADPAALEFLGGWSAAHRSLAISVVSGSTSVGLADSAALPIVRQGWGPSSWLAHLSAAADPGCVLLLAAPSAKRGKLPVLSPAAVELAASAQGYSLTFGPSELPQTLNSRSGCQMIALAPRSGGGGGGGSGGGSGGNGDGRLARLLNEFAATSHTPCLVVDVSSWHRSLSHLFMSYANGLPTAATNQLAACLREAVERGRLLRRMQLAAGAAPEEEAEEEDGELTQAAVSAALQQEGIGAAMQLCALGGGGIDDAAAFAEQLMASFGGDSQGGGGGQGGGGQDDSDPAVRKCAEQLHAAVLQLRRQQQQQQTAAGAPGGVPPGGGGGWCIFFFGRASSTESPGGLGSTLGGQVAILGAAAVALPGIKAGSELLIRIQVWLETCSTYQHPPADRSVLVAMLAAARPGDVVVVASQCRLARQPAQLRAILQVARELGVSVLVAAVGSLPAPLLAALEHDGLLADTPHTAEQRRVVAATAAGAAAASQRAWALSAQQGLYAAQHAFQQRMQKFCNAGCYATGAELGGWAPLTCPRGSACKAAQPPGLVPPGMAHGLQHCEACFYVAKGERRRSALPAVAAPAAAREPGVGGAAAAGAAAGAAAAPAAAAGGDGGTRKRKSPEKENAKEAVKWGAAELDLDLAHCVLSCARQAAADHKTLSRLSWKLAQQPVLIAASPQQLSGRWRRLAGWAELGLEAFCSKSDSTDGVPVWEAVVAAAAAAAAVQRKELTQTWRLLPGLPVLPVSLALLRCDDGAWVLVDAGFAAVRRQDQFVSQLLDAVRATIPAGDRLAAIALTHAHVDHVGALPALLQAYPDAPVVAHAREAPYLTGEAEYWPPENLLHRAMIAVGMDMPQPFKVPAARLHLLEGGSGDLASVGVQSVTWHAAHGHTAGHTVYTHTASGVLLAGDAVSLVRPSISLDWTGGAAPADNRLATSFHLLPFLPRSDIWARPNLICYTNENHCNPDEMARTICVLLRTLDYRLLVVGHDTSATGVLTREQAAKLPEALPEPAEHQSKWDGAFNPPPIRVRAAASGTDAAAGTDERPQGREGAAYLRRPTFANCTVPVIWYSMWPLNFAHAFRDNAAKFWGALRRTPWAHHLKLALVTAEGLAPPALSRQLFQPLLRLRVESWADVSARLPSRQAPDGGSFLPADWGQPDAEAGGGSSEPLSWEGGPQRCFRQLFVCSRGLNTTTMGWPLHGLGQRLARHYRDLALGEVAAELAAAVPAGASREERQHQLAALQRSTAAAAAAIEKGRRRRGSTGGKRQEPSGSERVLRVVLHRRSSPDRQLLNARELVARCNAWRHVTAAGQRLRAACREAPVDSLFEGLAAASEADIFVAMHGANQANGWLLRPGSAMIELQPVGFDAGPAHLQYPLFNMEDAETQVQWWLVNACDPAASTPGTDELAGTGDEMLWAKNRNVRLSWQALEVVLQTAVEVAGDMAEYKRRWKEGRWWWWLGPGGRLQQVGPGRSTRMRCPAELRGSAAAAAGAGD</sequence>
<dbReference type="Pfam" id="PF00239">
    <property type="entry name" value="Resolvase"/>
    <property type="match status" value="1"/>
</dbReference>
<dbReference type="InterPro" id="IPR006119">
    <property type="entry name" value="Resolv_N"/>
</dbReference>